<name>A0ABQ9FP53_TEGGR</name>
<protein>
    <recommendedName>
        <fullName evidence="3">Laminin G domain-containing protein</fullName>
    </recommendedName>
</protein>
<dbReference type="Pfam" id="PF02210">
    <property type="entry name" value="Laminin_G_2"/>
    <property type="match status" value="2"/>
</dbReference>
<evidence type="ECO:0000313" key="5">
    <source>
        <dbReference type="Proteomes" id="UP001217089"/>
    </source>
</evidence>
<dbReference type="InterPro" id="IPR013320">
    <property type="entry name" value="ConA-like_dom_sf"/>
</dbReference>
<accession>A0ABQ9FP53</accession>
<feature type="signal peptide" evidence="2">
    <location>
        <begin position="1"/>
        <end position="21"/>
    </location>
</feature>
<keyword evidence="5" id="KW-1185">Reference proteome</keyword>
<dbReference type="PANTHER" id="PTHR15036">
    <property type="entry name" value="PIKACHURIN-LIKE PROTEIN"/>
    <property type="match status" value="1"/>
</dbReference>
<dbReference type="SUPFAM" id="SSF49899">
    <property type="entry name" value="Concanavalin A-like lectins/glucanases"/>
    <property type="match status" value="2"/>
</dbReference>
<keyword evidence="2" id="KW-0732">Signal</keyword>
<reference evidence="4 5" key="1">
    <citation type="submission" date="2022-12" db="EMBL/GenBank/DDBJ databases">
        <title>Chromosome-level genome of Tegillarca granosa.</title>
        <authorList>
            <person name="Kim J."/>
        </authorList>
    </citation>
    <scope>NUCLEOTIDE SEQUENCE [LARGE SCALE GENOMIC DNA]</scope>
    <source>
        <strain evidence="4">Teg-2019</strain>
        <tissue evidence="4">Adductor muscle</tissue>
    </source>
</reference>
<dbReference type="InterPro" id="IPR050372">
    <property type="entry name" value="Neurexin-related_CASP"/>
</dbReference>
<feature type="chain" id="PRO_5046970128" description="Laminin G domain-containing protein" evidence="2">
    <location>
        <begin position="22"/>
        <end position="1012"/>
    </location>
</feature>
<organism evidence="4 5">
    <name type="scientific">Tegillarca granosa</name>
    <name type="common">Malaysian cockle</name>
    <name type="synonym">Anadara granosa</name>
    <dbReference type="NCBI Taxonomy" id="220873"/>
    <lineage>
        <taxon>Eukaryota</taxon>
        <taxon>Metazoa</taxon>
        <taxon>Spiralia</taxon>
        <taxon>Lophotrochozoa</taxon>
        <taxon>Mollusca</taxon>
        <taxon>Bivalvia</taxon>
        <taxon>Autobranchia</taxon>
        <taxon>Pteriomorphia</taxon>
        <taxon>Arcoida</taxon>
        <taxon>Arcoidea</taxon>
        <taxon>Arcidae</taxon>
        <taxon>Tegillarca</taxon>
    </lineage>
</organism>
<proteinExistence type="predicted"/>
<feature type="domain" description="Laminin G" evidence="3">
    <location>
        <begin position="625"/>
        <end position="732"/>
    </location>
</feature>
<feature type="compositionally biased region" description="Low complexity" evidence="1">
    <location>
        <begin position="327"/>
        <end position="347"/>
    </location>
</feature>
<dbReference type="EMBL" id="JARBDR010000246">
    <property type="protein sequence ID" value="KAJ8317505.1"/>
    <property type="molecule type" value="Genomic_DNA"/>
</dbReference>
<evidence type="ECO:0000256" key="1">
    <source>
        <dbReference type="SAM" id="MobiDB-lite"/>
    </source>
</evidence>
<sequence length="1012" mass="113347">MMANLVNIFLCVLFYSCVVTGTKSKLKVSSGDVFNGDKTVQNTNDRIRNEKLNFVHTQTGNYRMKSNVLHEKTCEGKDCMTKANGKSEVNARGRLRRKRKRNGHTQRKDLKVSKIASYSPSEEQRLHPSLWTSLSSLKHNMETVLFRLREKVNHDHDMLYNKTRYEVMSNVREQLKHIAEENDHAYDVVLDVSQLIRYIYLRAHNHGLMSPGPRELGEQSRIAELKNRYSRMVKQVENARNFSQIYLIPLLAKATNFTGGSTQNVVKAQIRKYERKFDEIRMLLGDDDVLKQRCEYLFELGGFSEELTPIDCEDFGIYSGSGDLPVSTMSPTTAAPSSTPRTVSTPSNSEDKDEGSATSDFEFIDSDGEKTEKPAEGGGWFFGDDPMAGNRDLFREKLQEVALSNRTKSEQIYARVEKIEMRFNALSGRWNRFLSKVDLNAKYVDLATSISHSWGDAKPYIEEIRQNIVTAHEIITKKVEKINEKLPSILQKANETLSKLQQNNTDDKSKENTGISVLQDLITAVDKSKTNMALIKNIQVAHTTPCKKVETFATQLRTNIAELRKKIEKTRDITSSMKLTISMGGEGYISVPLKSKKDLLPTTSLQMCIKPSGSDMNVAQFYDNKTAVYSVHIKDSVPIVSVYDYKGEKYGDVKGPSSLNDDQWYSIRIDRFGHTVKLSTRDMSKSLETQATMVNAFPDLIPFQNSPVAAYIGGVPQDNADDGNSQFIGCIGEMFQVLISLTEGSLHVEARTKRGTTVLRSGSGIYANGKTHHILITFGTDKIDVLTDNGTDTFLAETRTQEITSRLDSGIYLGGLGSTSQPLSGKAKLRPLVGCISHLKINENEIPMFLMEESKNAHLGSCTNNIWTQCVWFDSSSSPITLDESEDGSRIYAVVNGESQGTILQYKSGEYFDIQISLTADGINVYDALEDKNKMLQCSFHHWYILEIMDRNKKVHISCHSEKVIIGYSCGWTGFCGKMTYSLTIGGSEDGGTRLIGGILEILINSACSIHG</sequence>
<evidence type="ECO:0000313" key="4">
    <source>
        <dbReference type="EMBL" id="KAJ8317505.1"/>
    </source>
</evidence>
<dbReference type="Proteomes" id="UP001217089">
    <property type="component" value="Unassembled WGS sequence"/>
</dbReference>
<feature type="domain" description="Laminin G" evidence="3">
    <location>
        <begin position="738"/>
        <end position="843"/>
    </location>
</feature>
<dbReference type="PANTHER" id="PTHR15036:SF85">
    <property type="entry name" value="SP2353, ISOFORM A"/>
    <property type="match status" value="1"/>
</dbReference>
<feature type="region of interest" description="Disordered" evidence="1">
    <location>
        <begin position="327"/>
        <end position="382"/>
    </location>
</feature>
<evidence type="ECO:0000256" key="2">
    <source>
        <dbReference type="SAM" id="SignalP"/>
    </source>
</evidence>
<dbReference type="Gene3D" id="2.60.120.200">
    <property type="match status" value="2"/>
</dbReference>
<gene>
    <name evidence="4" type="ORF">KUTeg_005409</name>
</gene>
<dbReference type="CDD" id="cd00110">
    <property type="entry name" value="LamG"/>
    <property type="match status" value="2"/>
</dbReference>
<dbReference type="InterPro" id="IPR001791">
    <property type="entry name" value="Laminin_G"/>
</dbReference>
<evidence type="ECO:0000259" key="3">
    <source>
        <dbReference type="Pfam" id="PF02210"/>
    </source>
</evidence>
<comment type="caution">
    <text evidence="4">The sequence shown here is derived from an EMBL/GenBank/DDBJ whole genome shotgun (WGS) entry which is preliminary data.</text>
</comment>